<feature type="compositionally biased region" description="Basic and acidic residues" evidence="1">
    <location>
        <begin position="114"/>
        <end position="125"/>
    </location>
</feature>
<reference evidence="2" key="1">
    <citation type="submission" date="2017-07" db="EMBL/GenBank/DDBJ databases">
        <title>Taro Niue Genome Assembly and Annotation.</title>
        <authorList>
            <person name="Atibalentja N."/>
            <person name="Keating K."/>
            <person name="Fields C.J."/>
        </authorList>
    </citation>
    <scope>NUCLEOTIDE SEQUENCE</scope>
    <source>
        <strain evidence="2">Niue_2</strain>
        <tissue evidence="2">Leaf</tissue>
    </source>
</reference>
<evidence type="ECO:0000313" key="2">
    <source>
        <dbReference type="EMBL" id="MQL80994.1"/>
    </source>
</evidence>
<gene>
    <name evidence="2" type="ORF">Taro_013448</name>
</gene>
<evidence type="ECO:0000313" key="3">
    <source>
        <dbReference type="Proteomes" id="UP000652761"/>
    </source>
</evidence>
<feature type="region of interest" description="Disordered" evidence="1">
    <location>
        <begin position="50"/>
        <end position="129"/>
    </location>
</feature>
<organism evidence="2 3">
    <name type="scientific">Colocasia esculenta</name>
    <name type="common">Wild taro</name>
    <name type="synonym">Arum esculentum</name>
    <dbReference type="NCBI Taxonomy" id="4460"/>
    <lineage>
        <taxon>Eukaryota</taxon>
        <taxon>Viridiplantae</taxon>
        <taxon>Streptophyta</taxon>
        <taxon>Embryophyta</taxon>
        <taxon>Tracheophyta</taxon>
        <taxon>Spermatophyta</taxon>
        <taxon>Magnoliopsida</taxon>
        <taxon>Liliopsida</taxon>
        <taxon>Araceae</taxon>
        <taxon>Aroideae</taxon>
        <taxon>Colocasieae</taxon>
        <taxon>Colocasia</taxon>
    </lineage>
</organism>
<comment type="caution">
    <text evidence="2">The sequence shown here is derived from an EMBL/GenBank/DDBJ whole genome shotgun (WGS) entry which is preliminary data.</text>
</comment>
<keyword evidence="3" id="KW-1185">Reference proteome</keyword>
<proteinExistence type="predicted"/>
<feature type="compositionally biased region" description="Basic and acidic residues" evidence="1">
    <location>
        <begin position="71"/>
        <end position="81"/>
    </location>
</feature>
<protein>
    <submittedName>
        <fullName evidence="2">Uncharacterized protein</fullName>
    </submittedName>
</protein>
<dbReference type="AlphaFoldDB" id="A0A843UG77"/>
<accession>A0A843UG77</accession>
<dbReference type="Proteomes" id="UP000652761">
    <property type="component" value="Unassembled WGS sequence"/>
</dbReference>
<dbReference type="EMBL" id="NMUH01000540">
    <property type="protein sequence ID" value="MQL80994.1"/>
    <property type="molecule type" value="Genomic_DNA"/>
</dbReference>
<evidence type="ECO:0000256" key="1">
    <source>
        <dbReference type="SAM" id="MobiDB-lite"/>
    </source>
</evidence>
<name>A0A843UG77_COLES</name>
<sequence>MNKDKLEESLRTRPEEDAGVTAGSECVVLLKLHQTFHLFLLFSSSPSSPSAVPRTLLDLPNLQPPSYLSPLERDTERERDVPSQVDPNLPLRHAGRVLRAAEPQNQAGRRRRGDCRVRGRIDKNPAGRGTPPFQDPICCAVGVLDLRGHGERALPLEAPGGFASPIYLEEELLIRTKAGVKGEEAFLSWSSSSFLLFFPRELRGGTKKWRLFCVVRMGFTGACPQIAIFFCLQRLPVLSIWVSSCSIHLGFFPDALVHPLWANLVVDQEDLPSSSATVFYMGYIG</sequence>